<evidence type="ECO:0000313" key="1">
    <source>
        <dbReference type="EMBL" id="KAI7993988.1"/>
    </source>
</evidence>
<gene>
    <name evidence="1" type="ORF">LOK49_LG11G00141</name>
</gene>
<reference evidence="1 2" key="1">
    <citation type="journal article" date="2022" name="Plant J.">
        <title>Chromosome-level genome of Camellia lanceoleosa provides a valuable resource for understanding genome evolution and self-incompatibility.</title>
        <authorList>
            <person name="Gong W."/>
            <person name="Xiao S."/>
            <person name="Wang L."/>
            <person name="Liao Z."/>
            <person name="Chang Y."/>
            <person name="Mo W."/>
            <person name="Hu G."/>
            <person name="Li W."/>
            <person name="Zhao G."/>
            <person name="Zhu H."/>
            <person name="Hu X."/>
            <person name="Ji K."/>
            <person name="Xiang X."/>
            <person name="Song Q."/>
            <person name="Yuan D."/>
            <person name="Jin S."/>
            <person name="Zhang L."/>
        </authorList>
    </citation>
    <scope>NUCLEOTIDE SEQUENCE [LARGE SCALE GENOMIC DNA]</scope>
    <source>
        <strain evidence="1">SQ_2022a</strain>
    </source>
</reference>
<proteinExistence type="predicted"/>
<keyword evidence="2" id="KW-1185">Reference proteome</keyword>
<name>A0ACC0FYQ5_9ERIC</name>
<sequence>MSMMVWRCEVTDSDEPVVTEKDPSKEAEKSEKSQVLETNLSGDNADCGSVLDVSGKSLDFSVPNGSEGSVEGLYMYKNVFNLIPRWLGGLRKLKTLKFFGNEVNIFPTEFRNLVELVCLQLKITSPSLTGLPLHKLIALKELELCKVPPRPLAFPLLSEIAGLKCLTKLSVCHFSIRYLPLEIGCLKKLEYLDLSFNKMRSLPTEKTYLNALISLKVTNNKLVELPSGLSSLQRLETLDLSNNRLSSLGCLELDSMHNLKKLNL</sequence>
<comment type="caution">
    <text evidence="1">The sequence shown here is derived from an EMBL/GenBank/DDBJ whole genome shotgun (WGS) entry which is preliminary data.</text>
</comment>
<protein>
    <submittedName>
        <fullName evidence="1">Leucine-rich repeat-containing protein 40</fullName>
    </submittedName>
</protein>
<organism evidence="1 2">
    <name type="scientific">Camellia lanceoleosa</name>
    <dbReference type="NCBI Taxonomy" id="1840588"/>
    <lineage>
        <taxon>Eukaryota</taxon>
        <taxon>Viridiplantae</taxon>
        <taxon>Streptophyta</taxon>
        <taxon>Embryophyta</taxon>
        <taxon>Tracheophyta</taxon>
        <taxon>Spermatophyta</taxon>
        <taxon>Magnoliopsida</taxon>
        <taxon>eudicotyledons</taxon>
        <taxon>Gunneridae</taxon>
        <taxon>Pentapetalae</taxon>
        <taxon>asterids</taxon>
        <taxon>Ericales</taxon>
        <taxon>Theaceae</taxon>
        <taxon>Camellia</taxon>
    </lineage>
</organism>
<dbReference type="Proteomes" id="UP001060215">
    <property type="component" value="Chromosome 12"/>
</dbReference>
<evidence type="ECO:0000313" key="2">
    <source>
        <dbReference type="Proteomes" id="UP001060215"/>
    </source>
</evidence>
<dbReference type="EMBL" id="CM045769">
    <property type="protein sequence ID" value="KAI7993988.1"/>
    <property type="molecule type" value="Genomic_DNA"/>
</dbReference>
<accession>A0ACC0FYQ5</accession>